<evidence type="ECO:0000313" key="3">
    <source>
        <dbReference type="EMBL" id="RDB14629.1"/>
    </source>
</evidence>
<name>A0A369IXX5_HYPMA</name>
<sequence length="69" mass="7852">MLHNQPAPAPLETALVHQAAAKPPPPPHLPPRKRDMRRGSTYPLAFAHYIALLLYWDVRRRSAIDVHRA</sequence>
<protein>
    <submittedName>
        <fullName evidence="3">Uncharacterized protein</fullName>
    </submittedName>
</protein>
<evidence type="ECO:0000313" key="4">
    <source>
        <dbReference type="Proteomes" id="UP000076154"/>
    </source>
</evidence>
<comment type="caution">
    <text evidence="3">The sequence shown here is derived from an EMBL/GenBank/DDBJ whole genome shotgun (WGS) entry which is preliminary data.</text>
</comment>
<dbReference type="Proteomes" id="UP000076154">
    <property type="component" value="Unassembled WGS sequence"/>
</dbReference>
<reference evidence="3" key="1">
    <citation type="submission" date="2018-04" db="EMBL/GenBank/DDBJ databases">
        <title>Whole genome sequencing of Hypsizygus marmoreus.</title>
        <authorList>
            <person name="Choi I.-G."/>
            <person name="Min B."/>
            <person name="Kim J.-G."/>
            <person name="Kim S."/>
            <person name="Oh Y.-L."/>
            <person name="Kong W.-S."/>
            <person name="Park H."/>
            <person name="Jeong J."/>
            <person name="Song E.-S."/>
        </authorList>
    </citation>
    <scope>NUCLEOTIDE SEQUENCE [LARGE SCALE GENOMIC DNA]</scope>
    <source>
        <strain evidence="3">51987-8</strain>
    </source>
</reference>
<keyword evidence="4" id="KW-1185">Reference proteome</keyword>
<keyword evidence="2" id="KW-0812">Transmembrane</keyword>
<organism evidence="3 4">
    <name type="scientific">Hypsizygus marmoreus</name>
    <name type="common">White beech mushroom</name>
    <name type="synonym">Agaricus marmoreus</name>
    <dbReference type="NCBI Taxonomy" id="39966"/>
    <lineage>
        <taxon>Eukaryota</taxon>
        <taxon>Fungi</taxon>
        <taxon>Dikarya</taxon>
        <taxon>Basidiomycota</taxon>
        <taxon>Agaricomycotina</taxon>
        <taxon>Agaricomycetes</taxon>
        <taxon>Agaricomycetidae</taxon>
        <taxon>Agaricales</taxon>
        <taxon>Tricholomatineae</taxon>
        <taxon>Lyophyllaceae</taxon>
        <taxon>Hypsizygus</taxon>
    </lineage>
</organism>
<dbReference type="AlphaFoldDB" id="A0A369IXX5"/>
<feature type="region of interest" description="Disordered" evidence="1">
    <location>
        <begin position="1"/>
        <end position="36"/>
    </location>
</feature>
<proteinExistence type="predicted"/>
<dbReference type="EMBL" id="LUEZ02000096">
    <property type="protein sequence ID" value="RDB14629.1"/>
    <property type="molecule type" value="Genomic_DNA"/>
</dbReference>
<keyword evidence="2" id="KW-1133">Transmembrane helix</keyword>
<evidence type="ECO:0000256" key="1">
    <source>
        <dbReference type="SAM" id="MobiDB-lite"/>
    </source>
</evidence>
<accession>A0A369IXX5</accession>
<gene>
    <name evidence="3" type="ORF">Hypma_016221</name>
</gene>
<dbReference type="InParanoid" id="A0A369IXX5"/>
<feature type="transmembrane region" description="Helical" evidence="2">
    <location>
        <begin position="40"/>
        <end position="58"/>
    </location>
</feature>
<keyword evidence="2" id="KW-0472">Membrane</keyword>
<evidence type="ECO:0000256" key="2">
    <source>
        <dbReference type="SAM" id="Phobius"/>
    </source>
</evidence>